<evidence type="ECO:0000256" key="10">
    <source>
        <dbReference type="ARBA" id="ARBA00023242"/>
    </source>
</evidence>
<keyword evidence="5" id="KW-0378">Hydrolase</keyword>
<evidence type="ECO:0000259" key="13">
    <source>
        <dbReference type="PROSITE" id="PS51194"/>
    </source>
</evidence>
<dbReference type="InterPro" id="IPR038718">
    <property type="entry name" value="SNF2-like_sf"/>
</dbReference>
<keyword evidence="15" id="KW-1185">Reference proteome</keyword>
<dbReference type="InterPro" id="IPR027417">
    <property type="entry name" value="P-loop_NTPase"/>
</dbReference>
<dbReference type="OrthoDB" id="5857104at2759"/>
<feature type="domain" description="Helicase C-terminal" evidence="13">
    <location>
        <begin position="936"/>
        <end position="1091"/>
    </location>
</feature>
<comment type="similarity">
    <text evidence="2">Belongs to the SNF2/RAD54 helicase family.</text>
</comment>
<feature type="compositionally biased region" description="Low complexity" evidence="11">
    <location>
        <begin position="77"/>
        <end position="89"/>
    </location>
</feature>
<evidence type="ECO:0000256" key="4">
    <source>
        <dbReference type="ARBA" id="ARBA00022741"/>
    </source>
</evidence>
<proteinExistence type="inferred from homology"/>
<dbReference type="AlphaFoldDB" id="A0A8H7DK08"/>
<dbReference type="GO" id="GO:0005694">
    <property type="term" value="C:chromosome"/>
    <property type="evidence" value="ECO:0007669"/>
    <property type="project" value="UniProtKB-ARBA"/>
</dbReference>
<accession>A0A8H7DK08</accession>
<keyword evidence="10" id="KW-0539">Nucleus</keyword>
<feature type="region of interest" description="Disordered" evidence="11">
    <location>
        <begin position="336"/>
        <end position="410"/>
    </location>
</feature>
<dbReference type="PANTHER" id="PTHR10799">
    <property type="entry name" value="SNF2/RAD54 HELICASE FAMILY"/>
    <property type="match status" value="1"/>
</dbReference>
<dbReference type="Gene3D" id="1.10.150.320">
    <property type="entry name" value="Photosystem II 12 kDa extrinsic protein"/>
    <property type="match status" value="1"/>
</dbReference>
<dbReference type="Pfam" id="PF00271">
    <property type="entry name" value="Helicase_C"/>
    <property type="match status" value="1"/>
</dbReference>
<evidence type="ECO:0000256" key="9">
    <source>
        <dbReference type="ARBA" id="ARBA00023125"/>
    </source>
</evidence>
<dbReference type="PROSITE" id="PS51192">
    <property type="entry name" value="HELICASE_ATP_BIND_1"/>
    <property type="match status" value="1"/>
</dbReference>
<evidence type="ECO:0000256" key="1">
    <source>
        <dbReference type="ARBA" id="ARBA00004123"/>
    </source>
</evidence>
<dbReference type="SUPFAM" id="SSF52540">
    <property type="entry name" value="P-loop containing nucleoside triphosphate hydrolases"/>
    <property type="match status" value="2"/>
</dbReference>
<dbReference type="FunFam" id="3.40.50.10810:FF:000014">
    <property type="entry name" value="SWI/SNF-related matrix-associated actin-dependent regulator of chromatin subfamily A containing DEAD/H box 1"/>
    <property type="match status" value="1"/>
</dbReference>
<dbReference type="GO" id="GO:0140658">
    <property type="term" value="F:ATP-dependent chromatin remodeler activity"/>
    <property type="evidence" value="ECO:0007669"/>
    <property type="project" value="UniProtKB-ARBA"/>
</dbReference>
<dbReference type="Proteomes" id="UP000623467">
    <property type="component" value="Unassembled WGS sequence"/>
</dbReference>
<evidence type="ECO:0000256" key="2">
    <source>
        <dbReference type="ARBA" id="ARBA00007025"/>
    </source>
</evidence>
<dbReference type="SMART" id="SM00487">
    <property type="entry name" value="DEXDc"/>
    <property type="match status" value="1"/>
</dbReference>
<dbReference type="Gene3D" id="3.40.50.10810">
    <property type="entry name" value="Tandem AAA-ATPase domain"/>
    <property type="match status" value="1"/>
</dbReference>
<keyword evidence="4" id="KW-0547">Nucleotide-binding</keyword>
<evidence type="ECO:0000256" key="3">
    <source>
        <dbReference type="ARBA" id="ARBA00012551"/>
    </source>
</evidence>
<comment type="subcellular location">
    <subcellularLocation>
        <location evidence="1">Nucleus</location>
    </subcellularLocation>
</comment>
<feature type="compositionally biased region" description="Polar residues" evidence="11">
    <location>
        <begin position="166"/>
        <end position="178"/>
    </location>
</feature>
<organism evidence="14 15">
    <name type="scientific">Mycena sanguinolenta</name>
    <dbReference type="NCBI Taxonomy" id="230812"/>
    <lineage>
        <taxon>Eukaryota</taxon>
        <taxon>Fungi</taxon>
        <taxon>Dikarya</taxon>
        <taxon>Basidiomycota</taxon>
        <taxon>Agaricomycotina</taxon>
        <taxon>Agaricomycetes</taxon>
        <taxon>Agaricomycetidae</taxon>
        <taxon>Agaricales</taxon>
        <taxon>Marasmiineae</taxon>
        <taxon>Mycenaceae</taxon>
        <taxon>Mycena</taxon>
    </lineage>
</organism>
<feature type="domain" description="Helicase ATP-binding" evidence="12">
    <location>
        <begin position="565"/>
        <end position="740"/>
    </location>
</feature>
<feature type="compositionally biased region" description="Acidic residues" evidence="11">
    <location>
        <begin position="388"/>
        <end position="399"/>
    </location>
</feature>
<evidence type="ECO:0000313" key="15">
    <source>
        <dbReference type="Proteomes" id="UP000623467"/>
    </source>
</evidence>
<evidence type="ECO:0000256" key="8">
    <source>
        <dbReference type="ARBA" id="ARBA00022853"/>
    </source>
</evidence>
<feature type="region of interest" description="Disordered" evidence="11">
    <location>
        <begin position="1"/>
        <end position="61"/>
    </location>
</feature>
<evidence type="ECO:0000256" key="5">
    <source>
        <dbReference type="ARBA" id="ARBA00022801"/>
    </source>
</evidence>
<dbReference type="InterPro" id="IPR014001">
    <property type="entry name" value="Helicase_ATP-bd"/>
</dbReference>
<comment type="caution">
    <text evidence="14">The sequence shown here is derived from an EMBL/GenBank/DDBJ whole genome shotgun (WGS) entry which is preliminary data.</text>
</comment>
<feature type="compositionally biased region" description="Basic and acidic residues" evidence="11">
    <location>
        <begin position="400"/>
        <end position="410"/>
    </location>
</feature>
<dbReference type="GO" id="GO:0003678">
    <property type="term" value="F:DNA helicase activity"/>
    <property type="evidence" value="ECO:0007669"/>
    <property type="project" value="UniProtKB-EC"/>
</dbReference>
<keyword evidence="7" id="KW-0067">ATP-binding</keyword>
<dbReference type="PROSITE" id="PS51194">
    <property type="entry name" value="HELICASE_CTER"/>
    <property type="match status" value="1"/>
</dbReference>
<keyword evidence="6 14" id="KW-0347">Helicase</keyword>
<dbReference type="SUPFAM" id="SSF47781">
    <property type="entry name" value="RuvA domain 2-like"/>
    <property type="match status" value="1"/>
</dbReference>
<evidence type="ECO:0000313" key="14">
    <source>
        <dbReference type="EMBL" id="KAF7376197.1"/>
    </source>
</evidence>
<dbReference type="InterPro" id="IPR000330">
    <property type="entry name" value="SNF2_N"/>
</dbReference>
<keyword evidence="8" id="KW-0156">Chromatin regulator</keyword>
<evidence type="ECO:0000259" key="12">
    <source>
        <dbReference type="PROSITE" id="PS51192"/>
    </source>
</evidence>
<evidence type="ECO:0000256" key="11">
    <source>
        <dbReference type="SAM" id="MobiDB-lite"/>
    </source>
</evidence>
<dbReference type="Pfam" id="PF00176">
    <property type="entry name" value="SNF2-rel_dom"/>
    <property type="match status" value="1"/>
</dbReference>
<dbReference type="CDD" id="cd18793">
    <property type="entry name" value="SF2_C_SNF"/>
    <property type="match status" value="1"/>
</dbReference>
<dbReference type="EC" id="3.6.4.12" evidence="3"/>
<protein>
    <recommendedName>
        <fullName evidence="3">DNA helicase</fullName>
        <ecNumber evidence="3">3.6.4.12</ecNumber>
    </recommendedName>
</protein>
<dbReference type="GO" id="GO:0016787">
    <property type="term" value="F:hydrolase activity"/>
    <property type="evidence" value="ECO:0007669"/>
    <property type="project" value="UniProtKB-KW"/>
</dbReference>
<feature type="region of interest" description="Disordered" evidence="11">
    <location>
        <begin position="77"/>
        <end position="112"/>
    </location>
</feature>
<reference evidence="14" key="1">
    <citation type="submission" date="2020-05" db="EMBL/GenBank/DDBJ databases">
        <title>Mycena genomes resolve the evolution of fungal bioluminescence.</title>
        <authorList>
            <person name="Tsai I.J."/>
        </authorList>
    </citation>
    <scope>NUCLEOTIDE SEQUENCE</scope>
    <source>
        <strain evidence="14">160909Yilan</strain>
    </source>
</reference>
<gene>
    <name evidence="14" type="ORF">MSAN_00034800</name>
</gene>
<dbReference type="InterPro" id="IPR010994">
    <property type="entry name" value="RuvA_2-like"/>
</dbReference>
<dbReference type="EMBL" id="JACAZH010000001">
    <property type="protein sequence ID" value="KAF7376197.1"/>
    <property type="molecule type" value="Genomic_DNA"/>
</dbReference>
<dbReference type="GO" id="GO:0003677">
    <property type="term" value="F:DNA binding"/>
    <property type="evidence" value="ECO:0007669"/>
    <property type="project" value="UniProtKB-KW"/>
</dbReference>
<evidence type="ECO:0000256" key="6">
    <source>
        <dbReference type="ARBA" id="ARBA00022806"/>
    </source>
</evidence>
<dbReference type="InterPro" id="IPR001650">
    <property type="entry name" value="Helicase_C-like"/>
</dbReference>
<dbReference type="InterPro" id="IPR049730">
    <property type="entry name" value="SNF2/RAD54-like_C"/>
</dbReference>
<sequence length="1127" mass="125917">MSSPQDPAARKAAALEHLRFSRGNNNSSVPAVPSPPLTNGVSTPPPLPYPSQPAQSRDATVASRYFPPANLGNVLVPSSSPLAPSPQQSYVPYGHASRRDVATPPAPKINAKNKLPIIDPLTASSQFTFNGTSLNASVRRPWDGVGDGHVAGAREEGPPRKRPNLGHTTVDLTNSPDSPQVRAMKRRPMRDVVDSDSDDDFLPATILPGPSKPRLTKGRPSPSAEPIVPPQASAAPEADPSFMRFKLTMPQENPERIAAAWLQSGKNVRQATALLGDPTWTAPTRIVTPAPSQTPTPVKEAVGRVKEVDEANKALRVATKEMGKKSAIYANRTTLDASQSRQYTPPAETQFRHYVPPSERTRSSARSSPQPQPRVTRKRITRKLVVDSESEQDYTDSEDESKNAGRDESEKYQQRALAYFNTSSSEALQELTGCTPEQATAIIALRPFESVEDLDTKLKQGKKKGRARSDCTNIFKGYGSVDTILEDCEQIGHDLRKSIASWTSGNASEIEGALADQVEEGALSLRHLELVADNKPKDYLVSQPELLSDTVQLKEYQLLGVNWLNLLYRENLSCILADEMGLGKTIQVISFFAHLKAQGKKGPHLVVVPSSTLENWCREFARFAPTIAVQTYYAGKEERAELRETLLDTQRCKSQNGNGWEVLITTYNLAQGDDRDRKFFRKVAWDCCVFDEGHVLKNFQSQRYQTLLKFGSRWRLLLTGTPLQNNLQELVSLMNFILPEQFSSEMDSLRAIFKVNSKVSLLSQERVSRAKKMMTPFVLRRRKDQVLKDLPKKTERIEWCEMTALQKSIYTDTLKRSRKFVLEEAEREASKKKGRPAAPVKKYLESSSNILMDLRKGALHPMLFRTRFTDEILTGMTKQLLKEPDFKKRGALFNLVKEDMTVMTDAELQLFCATYKSTQKFLQDEACYLDAGKVQTLLRLLDEYREQGRKVLIFSQFTQILDILKAILNQKDIKYLLLTGSTPVDVRQSLVDEFSEQESINVFLLSTKAGGMGINLTAASVVIMYDQDFNPHNDRQAQDRAYRIGQKRDVDVIKLISRGTIEEDMLKLGETKLALDEAVAGDIDEKGDAESAPEREMKTSLLQVLRQQFKAEEEGTGSEMEMAVDST</sequence>
<dbReference type="GO" id="GO:0005634">
    <property type="term" value="C:nucleus"/>
    <property type="evidence" value="ECO:0007669"/>
    <property type="project" value="UniProtKB-SubCell"/>
</dbReference>
<dbReference type="Gene3D" id="3.40.50.300">
    <property type="entry name" value="P-loop containing nucleotide triphosphate hydrolases"/>
    <property type="match status" value="1"/>
</dbReference>
<dbReference type="SMART" id="SM00490">
    <property type="entry name" value="HELICc"/>
    <property type="match status" value="1"/>
</dbReference>
<name>A0A8H7DK08_9AGAR</name>
<feature type="region of interest" description="Disordered" evidence="11">
    <location>
        <begin position="133"/>
        <end position="239"/>
    </location>
</feature>
<evidence type="ECO:0000256" key="7">
    <source>
        <dbReference type="ARBA" id="ARBA00022840"/>
    </source>
</evidence>
<keyword evidence="9" id="KW-0238">DNA-binding</keyword>
<dbReference type="GO" id="GO:0005524">
    <property type="term" value="F:ATP binding"/>
    <property type="evidence" value="ECO:0007669"/>
    <property type="project" value="UniProtKB-KW"/>
</dbReference>